<organism evidence="1 2">
    <name type="scientific">Glycomyces terrestris</name>
    <dbReference type="NCBI Taxonomy" id="2493553"/>
    <lineage>
        <taxon>Bacteria</taxon>
        <taxon>Bacillati</taxon>
        <taxon>Actinomycetota</taxon>
        <taxon>Actinomycetes</taxon>
        <taxon>Glycomycetales</taxon>
        <taxon>Glycomycetaceae</taxon>
        <taxon>Glycomyces</taxon>
    </lineage>
</organism>
<protein>
    <submittedName>
        <fullName evidence="1">Uncharacterized protein</fullName>
    </submittedName>
</protein>
<evidence type="ECO:0000313" key="1">
    <source>
        <dbReference type="EMBL" id="RRS00181.1"/>
    </source>
</evidence>
<dbReference type="AlphaFoldDB" id="A0A426UZX0"/>
<evidence type="ECO:0000313" key="2">
    <source>
        <dbReference type="Proteomes" id="UP000277256"/>
    </source>
</evidence>
<dbReference type="Proteomes" id="UP000277256">
    <property type="component" value="Unassembled WGS sequence"/>
</dbReference>
<gene>
    <name evidence="1" type="ORF">EIW28_06205</name>
</gene>
<comment type="caution">
    <text evidence="1">The sequence shown here is derived from an EMBL/GenBank/DDBJ whole genome shotgun (WGS) entry which is preliminary data.</text>
</comment>
<dbReference type="EMBL" id="RSEB01000002">
    <property type="protein sequence ID" value="RRS00181.1"/>
    <property type="molecule type" value="Genomic_DNA"/>
</dbReference>
<accession>A0A426UZX0</accession>
<keyword evidence="2" id="KW-1185">Reference proteome</keyword>
<name>A0A426UZX0_9ACTN</name>
<dbReference type="OrthoDB" id="1374948at2"/>
<sequence length="410" mass="47055">MEDATRVGFNLAHFSTTSDGSHQLSGVKEVTETQYIHLKDRFSLFTRIDLRHMYKSTVNNYGKLHALDSFLGNLYQNPIARRNLNSQESAFQYMNSLMNWLNSVRIFVDHELTYYSRRFGKESSQLLAFKKATATQFDNNIAYRFMYKFRNYTTHCGLPLGNVTLGRKYTSNNVEGARESISFNLKKATLLEEFQEWGAVVKKDLISMEDEIEIFPLVRECMVSVHSLMRKVIEIDFLSAKSAAMELKQTLENLDPDHRANSLVRYQSFPDGRVTISPTPIPTNIIDTVIELPDAEGIVEEPNMFEEQSPSFDGLPMLSLETTKYQRRGIEVLSAWIHEGGDTPRFNEVVHEMVREDDNNARPLLLGTILVGHELLQMTSIVTGMSHSELLSNFKDTNNEMLRRHDTDFP</sequence>
<proteinExistence type="predicted"/>
<dbReference type="RefSeq" id="WP_125246866.1">
    <property type="nucleotide sequence ID" value="NZ_RSEB01000002.1"/>
</dbReference>
<reference evidence="1 2" key="1">
    <citation type="submission" date="2018-12" db="EMBL/GenBank/DDBJ databases">
        <title>Glycomyces sp. YIM 121974 draft genome.</title>
        <authorList>
            <person name="Li Q."/>
        </authorList>
    </citation>
    <scope>NUCLEOTIDE SEQUENCE [LARGE SCALE GENOMIC DNA]</scope>
    <source>
        <strain evidence="1 2">YIM 121974</strain>
    </source>
</reference>